<organism evidence="3 4">
    <name type="scientific">Amycolatopsis coloradensis</name>
    <dbReference type="NCBI Taxonomy" id="76021"/>
    <lineage>
        <taxon>Bacteria</taxon>
        <taxon>Bacillati</taxon>
        <taxon>Actinomycetota</taxon>
        <taxon>Actinomycetes</taxon>
        <taxon>Pseudonocardiales</taxon>
        <taxon>Pseudonocardiaceae</taxon>
        <taxon>Amycolatopsis</taxon>
    </lineage>
</organism>
<feature type="domain" description="ATP-grasp" evidence="2">
    <location>
        <begin position="155"/>
        <end position="372"/>
    </location>
</feature>
<dbReference type="SUPFAM" id="SSF56059">
    <property type="entry name" value="Glutathione synthetase ATP-binding domain-like"/>
    <property type="match status" value="1"/>
</dbReference>
<dbReference type="RefSeq" id="WP_076156002.1">
    <property type="nucleotide sequence ID" value="NZ_JBEZVB010000028.1"/>
</dbReference>
<name>A0A1R0L0T1_9PSEU</name>
<proteinExistence type="predicted"/>
<dbReference type="OrthoDB" id="581833at2"/>
<evidence type="ECO:0000313" key="3">
    <source>
        <dbReference type="EMBL" id="OLZ55334.1"/>
    </source>
</evidence>
<keyword evidence="1" id="KW-0067">ATP-binding</keyword>
<dbReference type="Proteomes" id="UP000187486">
    <property type="component" value="Unassembled WGS sequence"/>
</dbReference>
<accession>A0A1R0L0T1</accession>
<keyword evidence="1" id="KW-0547">Nucleotide-binding</keyword>
<protein>
    <recommendedName>
        <fullName evidence="2">ATP-grasp domain-containing protein</fullName>
    </recommendedName>
</protein>
<reference evidence="3 4" key="1">
    <citation type="submission" date="2016-01" db="EMBL/GenBank/DDBJ databases">
        <title>Amycolatopsis coloradensis genome sequencing and assembly.</title>
        <authorList>
            <person name="Mayilraj S."/>
        </authorList>
    </citation>
    <scope>NUCLEOTIDE SEQUENCE [LARGE SCALE GENOMIC DNA]</scope>
    <source>
        <strain evidence="3 4">DSM 44225</strain>
    </source>
</reference>
<dbReference type="AlphaFoldDB" id="A0A1R0L0T1"/>
<dbReference type="Pfam" id="PF18604">
    <property type="entry name" value="PreAtp-grasp"/>
    <property type="match status" value="1"/>
</dbReference>
<dbReference type="GO" id="GO:0005524">
    <property type="term" value="F:ATP binding"/>
    <property type="evidence" value="ECO:0007669"/>
    <property type="project" value="UniProtKB-UniRule"/>
</dbReference>
<keyword evidence="4" id="KW-1185">Reference proteome</keyword>
<evidence type="ECO:0000313" key="4">
    <source>
        <dbReference type="Proteomes" id="UP000187486"/>
    </source>
</evidence>
<dbReference type="InterPro" id="IPR041356">
    <property type="entry name" value="PGM1_C"/>
</dbReference>
<dbReference type="GO" id="GO:0046872">
    <property type="term" value="F:metal ion binding"/>
    <property type="evidence" value="ECO:0007669"/>
    <property type="project" value="InterPro"/>
</dbReference>
<dbReference type="PROSITE" id="PS50975">
    <property type="entry name" value="ATP_GRASP"/>
    <property type="match status" value="1"/>
</dbReference>
<dbReference type="STRING" id="76021.BS329_04855"/>
<evidence type="ECO:0000256" key="1">
    <source>
        <dbReference type="PROSITE-ProRule" id="PRU00409"/>
    </source>
</evidence>
<evidence type="ECO:0000259" key="2">
    <source>
        <dbReference type="PROSITE" id="PS50975"/>
    </source>
</evidence>
<sequence>MSTVFVANNRTEQMVGDLGAMTPEQRRFAGYTAQRMLWYVGEGDILVVPHAPSEPFSRYLTELMDVDLATVHILAPPPGRYGVDVLSSDRLENAEFHRDLAAHVEKTGAVRVVPIIFDEVMTRLTRRLGLQRCTPGFGFVGQGGSDLLNSKSVFRALAGGTGCPIAEGRVVRDREAAEEYLWELLSDGRCAIVKQDQHVGGFGNEIISPREGVDPIGAPQVLIAADREALHELVTRRWPWYSGEDRRRVVIEHYLPDCTPVYVEMSITDEGVAQFGHGEMLTKPIFNGLVIPAQSASHPAWPGFLGAAENLCQAIHGMGYRGLISIDGIVSPGGEILLNEVNGRVGGSTHVTRLTQHLVGPRFLTERVVMQRHFWPVPSFDHALAALREHDLAFDRDRRTGVVITSDDVTGGTVEYCLIGESFEHATEIEERINRLTFG</sequence>
<dbReference type="EMBL" id="MQUQ01000003">
    <property type="protein sequence ID" value="OLZ55334.1"/>
    <property type="molecule type" value="Genomic_DNA"/>
</dbReference>
<dbReference type="InterPro" id="IPR040754">
    <property type="entry name" value="PreAtp-grasp"/>
</dbReference>
<dbReference type="Pfam" id="PF18105">
    <property type="entry name" value="PGM1_C"/>
    <property type="match status" value="1"/>
</dbReference>
<comment type="caution">
    <text evidence="3">The sequence shown here is derived from an EMBL/GenBank/DDBJ whole genome shotgun (WGS) entry which is preliminary data.</text>
</comment>
<dbReference type="InterPro" id="IPR011761">
    <property type="entry name" value="ATP-grasp"/>
</dbReference>
<gene>
    <name evidence="3" type="ORF">BS329_04855</name>
</gene>